<protein>
    <submittedName>
        <fullName evidence="1">Uncharacterized protein</fullName>
    </submittedName>
</protein>
<proteinExistence type="predicted"/>
<sequence length="138" mass="15982">HKPDNPSWMYRIASFTVAQYWRTYYKLTNGLDCGSCSKAQRRKCKEDDLYSECPRAIKIESLSKPIVDADGNTTELGELIADDKAIDLDAWLDDNTFRLGFPQRLLDIAEKIDNGEALNKNDQKYLERYRHKAQISLF</sequence>
<gene>
    <name evidence="1" type="ORF">S12H4_04931</name>
</gene>
<reference evidence="1" key="1">
    <citation type="journal article" date="2014" name="Front. Microbiol.">
        <title>High frequency of phylogenetically diverse reductive dehalogenase-homologous genes in deep subseafloor sedimentary metagenomes.</title>
        <authorList>
            <person name="Kawai M."/>
            <person name="Futagami T."/>
            <person name="Toyoda A."/>
            <person name="Takaki Y."/>
            <person name="Nishi S."/>
            <person name="Hori S."/>
            <person name="Arai W."/>
            <person name="Tsubouchi T."/>
            <person name="Morono Y."/>
            <person name="Uchiyama I."/>
            <person name="Ito T."/>
            <person name="Fujiyama A."/>
            <person name="Inagaki F."/>
            <person name="Takami H."/>
        </authorList>
    </citation>
    <scope>NUCLEOTIDE SEQUENCE</scope>
    <source>
        <strain evidence="1">Expedition CK06-06</strain>
    </source>
</reference>
<dbReference type="AlphaFoldDB" id="X1PYB5"/>
<name>X1PYB5_9ZZZZ</name>
<comment type="caution">
    <text evidence="1">The sequence shown here is derived from an EMBL/GenBank/DDBJ whole genome shotgun (WGS) entry which is preliminary data.</text>
</comment>
<organism evidence="1">
    <name type="scientific">marine sediment metagenome</name>
    <dbReference type="NCBI Taxonomy" id="412755"/>
    <lineage>
        <taxon>unclassified sequences</taxon>
        <taxon>metagenomes</taxon>
        <taxon>ecological metagenomes</taxon>
    </lineage>
</organism>
<accession>X1PYB5</accession>
<evidence type="ECO:0000313" key="1">
    <source>
        <dbReference type="EMBL" id="GAI61287.1"/>
    </source>
</evidence>
<dbReference type="EMBL" id="BARW01001577">
    <property type="protein sequence ID" value="GAI61287.1"/>
    <property type="molecule type" value="Genomic_DNA"/>
</dbReference>
<feature type="non-terminal residue" evidence="1">
    <location>
        <position position="1"/>
    </location>
</feature>